<evidence type="ECO:0000313" key="2">
    <source>
        <dbReference type="Proteomes" id="UP001196413"/>
    </source>
</evidence>
<evidence type="ECO:0000313" key="1">
    <source>
        <dbReference type="EMBL" id="KAJ1368903.1"/>
    </source>
</evidence>
<protein>
    <submittedName>
        <fullName evidence="1">Uncharacterized protein</fullName>
    </submittedName>
</protein>
<proteinExistence type="predicted"/>
<comment type="caution">
    <text evidence="1">The sequence shown here is derived from an EMBL/GenBank/DDBJ whole genome shotgun (WGS) entry which is preliminary data.</text>
</comment>
<gene>
    <name evidence="1" type="ORF">KIN20_030260</name>
</gene>
<dbReference type="AlphaFoldDB" id="A0AAD5WGQ0"/>
<accession>A0AAD5WGQ0</accession>
<name>A0AAD5WGQ0_PARTN</name>
<keyword evidence="2" id="KW-1185">Reference proteome</keyword>
<sequence length="111" mass="12019">METIFDVLERQGRSALLPETVISAILGQFNVAISNKRLSCEMAGGPDQKSAQMRGPAMGQRLASSLAIAFMSKVEAPVMDLRLLLYYSNKCMHRGGAESKSVKLASGNSHF</sequence>
<dbReference type="EMBL" id="JAHQIW010006346">
    <property type="protein sequence ID" value="KAJ1368903.1"/>
    <property type="molecule type" value="Genomic_DNA"/>
</dbReference>
<organism evidence="1 2">
    <name type="scientific">Parelaphostrongylus tenuis</name>
    <name type="common">Meningeal worm</name>
    <dbReference type="NCBI Taxonomy" id="148309"/>
    <lineage>
        <taxon>Eukaryota</taxon>
        <taxon>Metazoa</taxon>
        <taxon>Ecdysozoa</taxon>
        <taxon>Nematoda</taxon>
        <taxon>Chromadorea</taxon>
        <taxon>Rhabditida</taxon>
        <taxon>Rhabditina</taxon>
        <taxon>Rhabditomorpha</taxon>
        <taxon>Strongyloidea</taxon>
        <taxon>Metastrongylidae</taxon>
        <taxon>Parelaphostrongylus</taxon>
    </lineage>
</organism>
<dbReference type="Proteomes" id="UP001196413">
    <property type="component" value="Unassembled WGS sequence"/>
</dbReference>
<reference evidence="1" key="1">
    <citation type="submission" date="2021-06" db="EMBL/GenBank/DDBJ databases">
        <title>Parelaphostrongylus tenuis whole genome reference sequence.</title>
        <authorList>
            <person name="Garwood T.J."/>
            <person name="Larsen P.A."/>
            <person name="Fountain-Jones N.M."/>
            <person name="Garbe J.R."/>
            <person name="Macchietto M.G."/>
            <person name="Kania S.A."/>
            <person name="Gerhold R.W."/>
            <person name="Richards J.E."/>
            <person name="Wolf T.M."/>
        </authorList>
    </citation>
    <scope>NUCLEOTIDE SEQUENCE</scope>
    <source>
        <strain evidence="1">MNPRO001-30</strain>
        <tissue evidence="1">Meninges</tissue>
    </source>
</reference>